<dbReference type="RefSeq" id="WP_075859474.1">
    <property type="nucleotide sequence ID" value="NZ_BDJK01000024.1"/>
</dbReference>
<evidence type="ECO:0000259" key="4">
    <source>
        <dbReference type="PROSITE" id="PS51379"/>
    </source>
</evidence>
<dbReference type="EMBL" id="BDJK01000024">
    <property type="protein sequence ID" value="GAV23023.1"/>
    <property type="molecule type" value="Genomic_DNA"/>
</dbReference>
<dbReference type="GO" id="GO:0051536">
    <property type="term" value="F:iron-sulfur cluster binding"/>
    <property type="evidence" value="ECO:0007669"/>
    <property type="project" value="UniProtKB-KW"/>
</dbReference>
<dbReference type="PANTHER" id="PTHR40447">
    <property type="entry name" value="ANAEROBIC SULFITE REDUCTASE SUBUNIT A"/>
    <property type="match status" value="1"/>
</dbReference>
<protein>
    <submittedName>
        <fullName evidence="5">Sulfite reductase</fullName>
    </submittedName>
</protein>
<dbReference type="AlphaFoldDB" id="A0A1L8CVT8"/>
<dbReference type="Pfam" id="PF17179">
    <property type="entry name" value="Fer4_22"/>
    <property type="match status" value="1"/>
</dbReference>
<comment type="caution">
    <text evidence="5">The sequence shown here is derived from an EMBL/GenBank/DDBJ whole genome shotgun (WGS) entry which is preliminary data.</text>
</comment>
<evidence type="ECO:0000313" key="6">
    <source>
        <dbReference type="Proteomes" id="UP000187485"/>
    </source>
</evidence>
<dbReference type="InterPro" id="IPR017900">
    <property type="entry name" value="4Fe4S_Fe_S_CS"/>
</dbReference>
<dbReference type="InterPro" id="IPR009051">
    <property type="entry name" value="Helical_ferredxn"/>
</dbReference>
<proteinExistence type="predicted"/>
<dbReference type="Proteomes" id="UP000187485">
    <property type="component" value="Unassembled WGS sequence"/>
</dbReference>
<keyword evidence="6" id="KW-1185">Reference proteome</keyword>
<evidence type="ECO:0000256" key="1">
    <source>
        <dbReference type="ARBA" id="ARBA00022723"/>
    </source>
</evidence>
<dbReference type="InterPro" id="IPR017896">
    <property type="entry name" value="4Fe4S_Fe-S-bd"/>
</dbReference>
<feature type="domain" description="4Fe-4S ferredoxin-type" evidence="4">
    <location>
        <begin position="225"/>
        <end position="257"/>
    </location>
</feature>
<dbReference type="GO" id="GO:0046872">
    <property type="term" value="F:metal ion binding"/>
    <property type="evidence" value="ECO:0007669"/>
    <property type="project" value="UniProtKB-KW"/>
</dbReference>
<keyword evidence="3" id="KW-0411">Iron-sulfur</keyword>
<keyword evidence="1" id="KW-0479">Metal-binding</keyword>
<evidence type="ECO:0000256" key="2">
    <source>
        <dbReference type="ARBA" id="ARBA00023004"/>
    </source>
</evidence>
<evidence type="ECO:0000256" key="3">
    <source>
        <dbReference type="ARBA" id="ARBA00023014"/>
    </source>
</evidence>
<organism evidence="5 6">
    <name type="scientific">Carboxydothermus pertinax</name>
    <dbReference type="NCBI Taxonomy" id="870242"/>
    <lineage>
        <taxon>Bacteria</taxon>
        <taxon>Bacillati</taxon>
        <taxon>Bacillota</taxon>
        <taxon>Clostridia</taxon>
        <taxon>Thermoanaerobacterales</taxon>
        <taxon>Thermoanaerobacteraceae</taxon>
        <taxon>Carboxydothermus</taxon>
    </lineage>
</organism>
<keyword evidence="2" id="KW-0408">Iron</keyword>
<feature type="domain" description="4Fe-4S ferredoxin-type" evidence="4">
    <location>
        <begin position="303"/>
        <end position="334"/>
    </location>
</feature>
<sequence length="342" mass="39047">MRKGYISKDKLMPWLGAIREKFPLIAPVQEDGLSLFKEVEKVEDIVLDYGITRMPPKDLFFPQTEKMFRIKNKNNMAIELETPEKITDELVLFGVHSCDLKSILALDPVFTTRFPDRYYQERRDKTYVIGLSCTKALPTCFCTAYGINPTDAEGADIHLTELGDKYLVEVATDRGERLIAEVPGVVFEDVATLEAEKEKLTQKVRGEITSVDLTGVKEVLDENFELPLWEKWAQKCLGCGICTYVCPTCHCFDINDFNRGDGVGERFRCWDSCMFSDFTRMAGGHNPRPTKKERVRNRFMHKLKYHLDRYNLVGCVGCGRCVQRCPENIDIRAIISDIKGGV</sequence>
<dbReference type="STRING" id="870242.cpu_15330"/>
<evidence type="ECO:0000313" key="5">
    <source>
        <dbReference type="EMBL" id="GAV23023.1"/>
    </source>
</evidence>
<dbReference type="SUPFAM" id="SSF46548">
    <property type="entry name" value="alpha-helical ferredoxin"/>
    <property type="match status" value="1"/>
</dbReference>
<dbReference type="PROSITE" id="PS51379">
    <property type="entry name" value="4FE4S_FER_2"/>
    <property type="match status" value="2"/>
</dbReference>
<gene>
    <name evidence="5" type="ORF">cpu_15330</name>
</gene>
<name>A0A1L8CVT8_9THEO</name>
<reference evidence="6" key="1">
    <citation type="submission" date="2016-12" db="EMBL/GenBank/DDBJ databases">
        <title>Draft Genome Sequences od Carboxydothermus pertinax and islandicus, Hydrogenogenic Carboxydotrophic Bacteria.</title>
        <authorList>
            <person name="Fukuyama Y."/>
            <person name="Ohmae K."/>
            <person name="Yoneda Y."/>
            <person name="Yoshida T."/>
            <person name="Sako Y."/>
        </authorList>
    </citation>
    <scope>NUCLEOTIDE SEQUENCE [LARGE SCALE GENOMIC DNA]</scope>
    <source>
        <strain evidence="6">Ug1</strain>
    </source>
</reference>
<dbReference type="PROSITE" id="PS00198">
    <property type="entry name" value="4FE4S_FER_1"/>
    <property type="match status" value="1"/>
</dbReference>
<dbReference type="Gene3D" id="1.10.1060.10">
    <property type="entry name" value="Alpha-helical ferredoxin"/>
    <property type="match status" value="1"/>
</dbReference>
<dbReference type="PANTHER" id="PTHR40447:SF1">
    <property type="entry name" value="ANAEROBIC SULFITE REDUCTASE SUBUNIT A"/>
    <property type="match status" value="1"/>
</dbReference>
<dbReference type="OrthoDB" id="9796486at2"/>
<accession>A0A1L8CVT8</accession>